<organism evidence="3 4">
    <name type="scientific">Trichosporon asahii var. asahii (strain CBS 8904)</name>
    <name type="common">Yeast</name>
    <dbReference type="NCBI Taxonomy" id="1220162"/>
    <lineage>
        <taxon>Eukaryota</taxon>
        <taxon>Fungi</taxon>
        <taxon>Dikarya</taxon>
        <taxon>Basidiomycota</taxon>
        <taxon>Agaricomycotina</taxon>
        <taxon>Tremellomycetes</taxon>
        <taxon>Trichosporonales</taxon>
        <taxon>Trichosporonaceae</taxon>
        <taxon>Trichosporon</taxon>
    </lineage>
</organism>
<feature type="region of interest" description="Disordered" evidence="1">
    <location>
        <begin position="1"/>
        <end position="68"/>
    </location>
</feature>
<dbReference type="OrthoDB" id="2290255at2759"/>
<dbReference type="InParanoid" id="K1W771"/>
<gene>
    <name evidence="3" type="ORF">A1Q2_00958</name>
</gene>
<dbReference type="eggNOG" id="ENOG502S2II">
    <property type="taxonomic scope" value="Eukaryota"/>
</dbReference>
<evidence type="ECO:0000259" key="2">
    <source>
        <dbReference type="Pfam" id="PF24845"/>
    </source>
</evidence>
<dbReference type="PANTHER" id="PTHR39477:SF1">
    <property type="entry name" value="BETA-FLANKING PROTEIN"/>
    <property type="match status" value="1"/>
</dbReference>
<name>K1W771_TRIAC</name>
<dbReference type="EMBL" id="AMBO01000191">
    <property type="protein sequence ID" value="EKD04728.1"/>
    <property type="molecule type" value="Genomic_DNA"/>
</dbReference>
<dbReference type="OMA" id="RPSHGNQ"/>
<evidence type="ECO:0000313" key="3">
    <source>
        <dbReference type="EMBL" id="EKD04728.1"/>
    </source>
</evidence>
<sequence>MDGLLNFAKNQVQQQLSGQNQGQQQGFSGQQQQGEGFNGQQQQQQQQGGFNGGNQQGGFNPNQGPAFDFASLISGANAQGANGNQLQGMLSAAMGHIQSNVSPNSSVDEKSAEQAHNQAYNQGNAGGLDAQSMGAAAAIQAFKSFASGNAGGQEQGQQSMISKLIGMALAEASKLFNKAGGAQGGSEQDVLNSAGSTVMKLLVQNQVQGALSGQGGSAGAAQLMGLASKFLAK</sequence>
<feature type="domain" description="DUF7721" evidence="2">
    <location>
        <begin position="68"/>
        <end position="149"/>
    </location>
</feature>
<dbReference type="InterPro" id="IPR056138">
    <property type="entry name" value="DUF7721"/>
</dbReference>
<dbReference type="AlphaFoldDB" id="K1W771"/>
<dbReference type="Proteomes" id="UP000006757">
    <property type="component" value="Unassembled WGS sequence"/>
</dbReference>
<dbReference type="Pfam" id="PF24845">
    <property type="entry name" value="DUF7721"/>
    <property type="match status" value="1"/>
</dbReference>
<keyword evidence="4" id="KW-1185">Reference proteome</keyword>
<feature type="compositionally biased region" description="Low complexity" evidence="1">
    <location>
        <begin position="10"/>
        <end position="48"/>
    </location>
</feature>
<comment type="caution">
    <text evidence="3">The sequence shown here is derived from an EMBL/GenBank/DDBJ whole genome shotgun (WGS) entry which is preliminary data.</text>
</comment>
<evidence type="ECO:0000256" key="1">
    <source>
        <dbReference type="SAM" id="MobiDB-lite"/>
    </source>
</evidence>
<protein>
    <recommendedName>
        <fullName evidence="2">DUF7721 domain-containing protein</fullName>
    </recommendedName>
</protein>
<evidence type="ECO:0000313" key="4">
    <source>
        <dbReference type="Proteomes" id="UP000006757"/>
    </source>
</evidence>
<dbReference type="HOGENOM" id="CLU_063290_1_0_1"/>
<reference evidence="3 4" key="1">
    <citation type="journal article" date="2012" name="Eukaryot. Cell">
        <title>Genome sequence of the Trichosporon asahii environmental strain CBS 8904.</title>
        <authorList>
            <person name="Yang R.Y."/>
            <person name="Li H.T."/>
            <person name="Zhu H."/>
            <person name="Zhou G.P."/>
            <person name="Wang M."/>
            <person name="Wang L."/>
        </authorList>
    </citation>
    <scope>NUCLEOTIDE SEQUENCE [LARGE SCALE GENOMIC DNA]</scope>
    <source>
        <strain evidence="3 4">CBS 8904</strain>
    </source>
</reference>
<dbReference type="PANTHER" id="PTHR39477">
    <property type="entry name" value="CHROMOSOME 8, WHOLE GENOME SHOTGUN SEQUENCE"/>
    <property type="match status" value="1"/>
</dbReference>
<accession>K1W771</accession>
<proteinExistence type="predicted"/>